<evidence type="ECO:0000259" key="6">
    <source>
        <dbReference type="PROSITE" id="PS50405"/>
    </source>
</evidence>
<feature type="domain" description="GST N-terminal" evidence="5">
    <location>
        <begin position="1"/>
        <end position="82"/>
    </location>
</feature>
<dbReference type="OrthoDB" id="422574at2759"/>
<dbReference type="SUPFAM" id="SSF47616">
    <property type="entry name" value="GST C-terminal domain-like"/>
    <property type="match status" value="1"/>
</dbReference>
<dbReference type="SFLD" id="SFLDG00358">
    <property type="entry name" value="Main_(cytGST)"/>
    <property type="match status" value="1"/>
</dbReference>
<dbReference type="GO" id="GO:0043295">
    <property type="term" value="F:glutathione binding"/>
    <property type="evidence" value="ECO:0007669"/>
    <property type="project" value="TreeGrafter"/>
</dbReference>
<dbReference type="InterPro" id="IPR004045">
    <property type="entry name" value="Glutathione_S-Trfase_N"/>
</dbReference>
<dbReference type="CDD" id="cd03187">
    <property type="entry name" value="GST_C_Phi"/>
    <property type="match status" value="1"/>
</dbReference>
<evidence type="ECO:0000313" key="7">
    <source>
        <dbReference type="EMBL" id="KAG1326278.1"/>
    </source>
</evidence>
<dbReference type="PROSITE" id="PS50405">
    <property type="entry name" value="GST_CTER"/>
    <property type="match status" value="1"/>
</dbReference>
<dbReference type="FunFam" id="1.20.1050.10:FF:000004">
    <property type="entry name" value="Glutathione S-transferase F2"/>
    <property type="match status" value="1"/>
</dbReference>
<keyword evidence="8" id="KW-1185">Reference proteome</keyword>
<name>A0A8K0MU74_COCNU</name>
<proteinExistence type="inferred from homology"/>
<comment type="caution">
    <text evidence="7">The sequence shown here is derived from an EMBL/GenBank/DDBJ whole genome shotgun (WGS) entry which is preliminary data.</text>
</comment>
<dbReference type="PANTHER" id="PTHR43900:SF49">
    <property type="entry name" value="GLUTATHIONE S-TRANSFERASE GSTF1-RELATED"/>
    <property type="match status" value="1"/>
</dbReference>
<reference evidence="7" key="1">
    <citation type="journal article" date="2017" name="Gigascience">
        <title>The genome draft of coconut (Cocos nucifera).</title>
        <authorList>
            <person name="Xiao Y."/>
            <person name="Xu P."/>
            <person name="Fan H."/>
            <person name="Baudouin L."/>
            <person name="Xia W."/>
            <person name="Bocs S."/>
            <person name="Xu J."/>
            <person name="Li Q."/>
            <person name="Guo A."/>
            <person name="Zhou L."/>
            <person name="Li J."/>
            <person name="Wu Y."/>
            <person name="Ma Z."/>
            <person name="Armero A."/>
            <person name="Issali A.E."/>
            <person name="Liu N."/>
            <person name="Peng M."/>
            <person name="Yang Y."/>
        </authorList>
    </citation>
    <scope>NUCLEOTIDE SEQUENCE</scope>
    <source>
        <tissue evidence="7">Spear leaf of Hainan Tall coconut</tissue>
    </source>
</reference>
<dbReference type="GO" id="GO:0005737">
    <property type="term" value="C:cytoplasm"/>
    <property type="evidence" value="ECO:0007669"/>
    <property type="project" value="TreeGrafter"/>
</dbReference>
<reference evidence="7" key="2">
    <citation type="submission" date="2019-07" db="EMBL/GenBank/DDBJ databases">
        <authorList>
            <person name="Yang Y."/>
            <person name="Bocs S."/>
            <person name="Baudouin L."/>
        </authorList>
    </citation>
    <scope>NUCLEOTIDE SEQUENCE</scope>
    <source>
        <tissue evidence="7">Spear leaf of Hainan Tall coconut</tissue>
    </source>
</reference>
<gene>
    <name evidence="7" type="ORF">COCNU_01G002120</name>
</gene>
<dbReference type="Gene3D" id="1.20.1050.10">
    <property type="match status" value="1"/>
</dbReference>
<evidence type="ECO:0000259" key="5">
    <source>
        <dbReference type="PROSITE" id="PS50404"/>
    </source>
</evidence>
<dbReference type="InterPro" id="IPR036249">
    <property type="entry name" value="Thioredoxin-like_sf"/>
</dbReference>
<dbReference type="Pfam" id="PF02798">
    <property type="entry name" value="GST_N"/>
    <property type="match status" value="1"/>
</dbReference>
<dbReference type="PROSITE" id="PS50404">
    <property type="entry name" value="GST_NTER"/>
    <property type="match status" value="1"/>
</dbReference>
<dbReference type="InterPro" id="IPR040079">
    <property type="entry name" value="Glutathione_S-Trfase"/>
</dbReference>
<dbReference type="InterPro" id="IPR036282">
    <property type="entry name" value="Glutathione-S-Trfase_C_sf"/>
</dbReference>
<evidence type="ECO:0000256" key="1">
    <source>
        <dbReference type="ARBA" id="ARBA00010128"/>
    </source>
</evidence>
<dbReference type="Pfam" id="PF00043">
    <property type="entry name" value="GST_C"/>
    <property type="match status" value="1"/>
</dbReference>
<dbReference type="GO" id="GO:0006749">
    <property type="term" value="P:glutathione metabolic process"/>
    <property type="evidence" value="ECO:0007669"/>
    <property type="project" value="TreeGrafter"/>
</dbReference>
<comment type="catalytic activity">
    <reaction evidence="4">
        <text>RX + glutathione = an S-substituted glutathione + a halide anion + H(+)</text>
        <dbReference type="Rhea" id="RHEA:16437"/>
        <dbReference type="ChEBI" id="CHEBI:15378"/>
        <dbReference type="ChEBI" id="CHEBI:16042"/>
        <dbReference type="ChEBI" id="CHEBI:17792"/>
        <dbReference type="ChEBI" id="CHEBI:57925"/>
        <dbReference type="ChEBI" id="CHEBI:90779"/>
        <dbReference type="EC" id="2.5.1.18"/>
    </reaction>
</comment>
<dbReference type="Proteomes" id="UP000797356">
    <property type="component" value="Chromosome 1"/>
</dbReference>
<dbReference type="SFLD" id="SFLDS00019">
    <property type="entry name" value="Glutathione_Transferase_(cytos"/>
    <property type="match status" value="1"/>
</dbReference>
<dbReference type="GO" id="GO:0009635">
    <property type="term" value="P:response to herbicide"/>
    <property type="evidence" value="ECO:0007669"/>
    <property type="project" value="UniProtKB-ARBA"/>
</dbReference>
<dbReference type="InterPro" id="IPR004046">
    <property type="entry name" value="GST_C"/>
</dbReference>
<dbReference type="SFLD" id="SFLDG01154">
    <property type="entry name" value="Main.5:_Phi-like"/>
    <property type="match status" value="1"/>
</dbReference>
<comment type="similarity">
    <text evidence="1">Belongs to the GST superfamily. Phi family.</text>
</comment>
<accession>A0A8K0MU74</accession>
<organism evidence="7 8">
    <name type="scientific">Cocos nucifera</name>
    <name type="common">Coconut palm</name>
    <dbReference type="NCBI Taxonomy" id="13894"/>
    <lineage>
        <taxon>Eukaryota</taxon>
        <taxon>Viridiplantae</taxon>
        <taxon>Streptophyta</taxon>
        <taxon>Embryophyta</taxon>
        <taxon>Tracheophyta</taxon>
        <taxon>Spermatophyta</taxon>
        <taxon>Magnoliopsida</taxon>
        <taxon>Liliopsida</taxon>
        <taxon>Arecaceae</taxon>
        <taxon>Arecoideae</taxon>
        <taxon>Cocoseae</taxon>
        <taxon>Attaleinae</taxon>
        <taxon>Cocos</taxon>
    </lineage>
</organism>
<feature type="domain" description="GST C-terminal" evidence="6">
    <location>
        <begin position="90"/>
        <end position="221"/>
    </location>
</feature>
<dbReference type="InterPro" id="IPR034347">
    <property type="entry name" value="GST_Phi_C"/>
</dbReference>
<dbReference type="SUPFAM" id="SSF52833">
    <property type="entry name" value="Thioredoxin-like"/>
    <property type="match status" value="1"/>
</dbReference>
<protein>
    <recommendedName>
        <fullName evidence="2">glutathione transferase</fullName>
        <ecNumber evidence="2">2.5.1.18</ecNumber>
    </recommendedName>
</protein>
<dbReference type="Gene3D" id="3.40.30.10">
    <property type="entry name" value="Glutaredoxin"/>
    <property type="match status" value="1"/>
</dbReference>
<sequence length="280" mass="31453">MGVKVYGSTMSTCTARVISTLEEMGAEYDVVPIDFAAGEHKQPAHLARNPFGQVPAFEDGDLMLFESRAIARYVARKYKSSGPDLLREGNLGESAMVDLWLEVESQQYNPAIAPIVYQCLMIPMRGGVADQKLIDANVEKLGKVLDVYEDRLSRTKYLAGDFFSLADLSHLPYTHYFMATPYASLFESRPRVKAWWEDLSSRPAVRKTTAAMPTSRFCSCFSVPVLVSPGSIEGLCWFFQIICWIYEINRSFLNAAFKLLFFANLIYVCVPSEMLKQGPC</sequence>
<dbReference type="CDD" id="cd03053">
    <property type="entry name" value="GST_N_Phi"/>
    <property type="match status" value="1"/>
</dbReference>
<dbReference type="AlphaFoldDB" id="A0A8K0MU74"/>
<evidence type="ECO:0000313" key="8">
    <source>
        <dbReference type="Proteomes" id="UP000797356"/>
    </source>
</evidence>
<dbReference type="PANTHER" id="PTHR43900">
    <property type="entry name" value="GLUTATHIONE S-TRANSFERASE RHO"/>
    <property type="match status" value="1"/>
</dbReference>
<dbReference type="InterPro" id="IPR010987">
    <property type="entry name" value="Glutathione-S-Trfase_C-like"/>
</dbReference>
<dbReference type="EMBL" id="CM017872">
    <property type="protein sequence ID" value="KAG1326278.1"/>
    <property type="molecule type" value="Genomic_DNA"/>
</dbReference>
<dbReference type="EC" id="2.5.1.18" evidence="2"/>
<evidence type="ECO:0000256" key="2">
    <source>
        <dbReference type="ARBA" id="ARBA00012452"/>
    </source>
</evidence>
<evidence type="ECO:0000256" key="4">
    <source>
        <dbReference type="ARBA" id="ARBA00047960"/>
    </source>
</evidence>
<dbReference type="FunFam" id="3.40.30.10:FF:000016">
    <property type="entry name" value="Glutathione S-transferase F2"/>
    <property type="match status" value="1"/>
</dbReference>
<evidence type="ECO:0000256" key="3">
    <source>
        <dbReference type="ARBA" id="ARBA00022679"/>
    </source>
</evidence>
<dbReference type="GO" id="GO:0004364">
    <property type="term" value="F:glutathione transferase activity"/>
    <property type="evidence" value="ECO:0007669"/>
    <property type="project" value="UniProtKB-EC"/>
</dbReference>
<keyword evidence="3" id="KW-0808">Transferase</keyword>